<comment type="similarity">
    <text evidence="1 2">Belongs to the anti-sigma-factor antagonist family.</text>
</comment>
<dbReference type="Proteomes" id="UP000184694">
    <property type="component" value="Unassembled WGS sequence"/>
</dbReference>
<gene>
    <name evidence="4" type="ORF">SAMN02745161_2549</name>
</gene>
<dbReference type="PANTHER" id="PTHR33495">
    <property type="entry name" value="ANTI-SIGMA FACTOR ANTAGONIST TM_1081-RELATED-RELATED"/>
    <property type="match status" value="1"/>
</dbReference>
<name>A0A1N6I9M1_9BACT</name>
<evidence type="ECO:0000256" key="2">
    <source>
        <dbReference type="RuleBase" id="RU003749"/>
    </source>
</evidence>
<dbReference type="InterPro" id="IPR036513">
    <property type="entry name" value="STAS_dom_sf"/>
</dbReference>
<dbReference type="STRING" id="1121457.SAMN02745161_2549"/>
<dbReference type="GO" id="GO:0043856">
    <property type="term" value="F:anti-sigma factor antagonist activity"/>
    <property type="evidence" value="ECO:0007669"/>
    <property type="project" value="InterPro"/>
</dbReference>
<proteinExistence type="inferred from homology"/>
<dbReference type="AlphaFoldDB" id="A0A1N6I9M1"/>
<dbReference type="NCBIfam" id="TIGR00377">
    <property type="entry name" value="ant_ant_sig"/>
    <property type="match status" value="1"/>
</dbReference>
<evidence type="ECO:0000313" key="4">
    <source>
        <dbReference type="EMBL" id="SIO28716.1"/>
    </source>
</evidence>
<dbReference type="RefSeq" id="WP_084539477.1">
    <property type="nucleotide sequence ID" value="NZ_FSRG01000006.1"/>
</dbReference>
<sequence>MNEENRIKITEEVVGTSLLMHLSGHLDVVSGSILEKNLAHHILSDRIAVVIDMEGVEYLSSAGLRTLLLMVKQSRRYGTQLFFCNLSSFVKDIFEVSGFNALLTIFETQEGALKQAESLR</sequence>
<dbReference type="EMBL" id="FSRG01000006">
    <property type="protein sequence ID" value="SIO28716.1"/>
    <property type="molecule type" value="Genomic_DNA"/>
</dbReference>
<accession>A0A1N6I9M1</accession>
<evidence type="ECO:0000313" key="5">
    <source>
        <dbReference type="Proteomes" id="UP000184694"/>
    </source>
</evidence>
<dbReference type="CDD" id="cd07043">
    <property type="entry name" value="STAS_anti-anti-sigma_factors"/>
    <property type="match status" value="1"/>
</dbReference>
<evidence type="ECO:0000259" key="3">
    <source>
        <dbReference type="PROSITE" id="PS50801"/>
    </source>
</evidence>
<keyword evidence="5" id="KW-1185">Reference proteome</keyword>
<dbReference type="SUPFAM" id="SSF52091">
    <property type="entry name" value="SpoIIaa-like"/>
    <property type="match status" value="1"/>
</dbReference>
<organism evidence="4 5">
    <name type="scientific">Halodesulfovibrio marinisediminis DSM 17456</name>
    <dbReference type="NCBI Taxonomy" id="1121457"/>
    <lineage>
        <taxon>Bacteria</taxon>
        <taxon>Pseudomonadati</taxon>
        <taxon>Thermodesulfobacteriota</taxon>
        <taxon>Desulfovibrionia</taxon>
        <taxon>Desulfovibrionales</taxon>
        <taxon>Desulfovibrionaceae</taxon>
        <taxon>Halodesulfovibrio</taxon>
    </lineage>
</organism>
<dbReference type="Pfam" id="PF01740">
    <property type="entry name" value="STAS"/>
    <property type="match status" value="1"/>
</dbReference>
<feature type="domain" description="STAS" evidence="3">
    <location>
        <begin position="7"/>
        <end position="116"/>
    </location>
</feature>
<dbReference type="PANTHER" id="PTHR33495:SF14">
    <property type="entry name" value="ANTI-SIGMA FACTOR ANTAGONIST"/>
    <property type="match status" value="1"/>
</dbReference>
<reference evidence="5" key="1">
    <citation type="submission" date="2016-11" db="EMBL/GenBank/DDBJ databases">
        <authorList>
            <person name="Varghese N."/>
            <person name="Submissions S."/>
        </authorList>
    </citation>
    <scope>NUCLEOTIDE SEQUENCE [LARGE SCALE GENOMIC DNA]</scope>
    <source>
        <strain evidence="5">DSM 17456</strain>
    </source>
</reference>
<dbReference type="Gene3D" id="3.30.750.24">
    <property type="entry name" value="STAS domain"/>
    <property type="match status" value="1"/>
</dbReference>
<evidence type="ECO:0000256" key="1">
    <source>
        <dbReference type="ARBA" id="ARBA00009013"/>
    </source>
</evidence>
<dbReference type="PROSITE" id="PS50801">
    <property type="entry name" value="STAS"/>
    <property type="match status" value="1"/>
</dbReference>
<dbReference type="InterPro" id="IPR002645">
    <property type="entry name" value="STAS_dom"/>
</dbReference>
<dbReference type="InterPro" id="IPR003658">
    <property type="entry name" value="Anti-sigma_ant"/>
</dbReference>
<dbReference type="OrthoDB" id="280847at2"/>
<protein>
    <recommendedName>
        <fullName evidence="2">Anti-sigma factor antagonist</fullName>
    </recommendedName>
</protein>